<evidence type="ECO:0000313" key="4">
    <source>
        <dbReference type="EMBL" id="EKD30171.1"/>
    </source>
</evidence>
<dbReference type="InterPro" id="IPR013783">
    <property type="entry name" value="Ig-like_fold"/>
</dbReference>
<proteinExistence type="predicted"/>
<dbReference type="PROSITE" id="PS50093">
    <property type="entry name" value="PKD"/>
    <property type="match status" value="1"/>
</dbReference>
<feature type="domain" description="PKD" evidence="2">
    <location>
        <begin position="355"/>
        <end position="432"/>
    </location>
</feature>
<feature type="domain" description="SLH" evidence="3">
    <location>
        <begin position="91"/>
        <end position="170"/>
    </location>
</feature>
<dbReference type="Pfam" id="PF00395">
    <property type="entry name" value="SLH"/>
    <property type="match status" value="1"/>
</dbReference>
<dbReference type="AlphaFoldDB" id="K1XZ10"/>
<dbReference type="EMBL" id="AMFJ01034133">
    <property type="protein sequence ID" value="EKD30171.1"/>
    <property type="molecule type" value="Genomic_DNA"/>
</dbReference>
<feature type="chain" id="PRO_5022968782" evidence="1">
    <location>
        <begin position="20"/>
        <end position="547"/>
    </location>
</feature>
<dbReference type="PROSITE" id="PS51272">
    <property type="entry name" value="SLH"/>
    <property type="match status" value="1"/>
</dbReference>
<evidence type="ECO:0000259" key="2">
    <source>
        <dbReference type="PROSITE" id="PS50093"/>
    </source>
</evidence>
<sequence>MFKKLFFSLLILSPSFSFAATSDLPFTDVSIGASYYAPLKHMYDAGVIGSTSDWLFRPDGLLPRDEFVWIAVGVSCQKCLSPSIEDMIRYSTNPFIDILKKNQYFYCISYAKEKEIVRGYTLDSAGNTQCQDGKNFSEVPFCPANNITRIEAVAVLLRQSGLWNESYNNSPYEKKIALIDVDSYWYGYAQKAVESGLIAIDGNKKIFPNEYITRKEFVIMASKIFTINMCQVKNNKAPADFASVIKIFDKEKQNCSESENITIFPSDAETVYDFGWYATGSLTTPLWYDWIFINSTTWEQKTATGSCLDNFNLESTGSWLVKLIITDAVGHSSTAYQQVSVKNTGLSVQIGNVRNPLTTASTTLYGTVDVPMPFFSNTVGWDGNYSYHWDFSDGGTATDKDPFHVFTREGIYGVPLTVHDTSGNTAYAELTVILSPNLDRDNDGIRDYSATGNILDVCPDVFGAASNRGCPFVGEYSANGTIADNLCLSDKIQVSGMIEWTVQCVSCPCEYSSEFIAQIRSCDIIFPSITSPDKKTLYSRGSIFPVP</sequence>
<organism evidence="4">
    <name type="scientific">uncultured bacterium</name>
    <name type="common">gcode 4</name>
    <dbReference type="NCBI Taxonomy" id="1234023"/>
    <lineage>
        <taxon>Bacteria</taxon>
        <taxon>environmental samples</taxon>
    </lineage>
</organism>
<dbReference type="Pfam" id="PF18911">
    <property type="entry name" value="PKD_4"/>
    <property type="match status" value="1"/>
</dbReference>
<feature type="signal peptide" evidence="1">
    <location>
        <begin position="1"/>
        <end position="19"/>
    </location>
</feature>
<keyword evidence="1" id="KW-0732">Signal</keyword>
<dbReference type="InterPro" id="IPR001119">
    <property type="entry name" value="SLH_dom"/>
</dbReference>
<dbReference type="Gene3D" id="2.60.40.10">
    <property type="entry name" value="Immunoglobulins"/>
    <property type="match status" value="1"/>
</dbReference>
<comment type="caution">
    <text evidence="4">The sequence shown here is derived from an EMBL/GenBank/DDBJ whole genome shotgun (WGS) entry which is preliminary data.</text>
</comment>
<dbReference type="SMART" id="SM00089">
    <property type="entry name" value="PKD"/>
    <property type="match status" value="2"/>
</dbReference>
<evidence type="ECO:0000256" key="1">
    <source>
        <dbReference type="SAM" id="SignalP"/>
    </source>
</evidence>
<dbReference type="InterPro" id="IPR022409">
    <property type="entry name" value="PKD/Chitinase_dom"/>
</dbReference>
<dbReference type="CDD" id="cd00146">
    <property type="entry name" value="PKD"/>
    <property type="match status" value="1"/>
</dbReference>
<protein>
    <submittedName>
        <fullName evidence="4">Fibronectin type III protein</fullName>
    </submittedName>
</protein>
<accession>K1XZ10</accession>
<dbReference type="SUPFAM" id="SSF49299">
    <property type="entry name" value="PKD domain"/>
    <property type="match status" value="1"/>
</dbReference>
<name>K1XZ10_9BACT</name>
<dbReference type="InterPro" id="IPR000601">
    <property type="entry name" value="PKD_dom"/>
</dbReference>
<gene>
    <name evidence="4" type="ORF">ACD_78C00133G0006</name>
</gene>
<dbReference type="InterPro" id="IPR035986">
    <property type="entry name" value="PKD_dom_sf"/>
</dbReference>
<evidence type="ECO:0000259" key="3">
    <source>
        <dbReference type="PROSITE" id="PS51272"/>
    </source>
</evidence>
<reference evidence="4" key="1">
    <citation type="journal article" date="2012" name="Science">
        <title>Fermentation, hydrogen, and sulfur metabolism in multiple uncultivated bacterial phyla.</title>
        <authorList>
            <person name="Wrighton K.C."/>
            <person name="Thomas B.C."/>
            <person name="Sharon I."/>
            <person name="Miller C.S."/>
            <person name="Castelle C.J."/>
            <person name="VerBerkmoes N.C."/>
            <person name="Wilkins M.J."/>
            <person name="Hettich R.L."/>
            <person name="Lipton M.S."/>
            <person name="Williams K.H."/>
            <person name="Long P.E."/>
            <person name="Banfield J.F."/>
        </authorList>
    </citation>
    <scope>NUCLEOTIDE SEQUENCE [LARGE SCALE GENOMIC DNA]</scope>
</reference>